<comment type="catalytic activity">
    <reaction evidence="10">
        <text>N(6)-carboxybiotinyl-L-lysyl-[protein] + acetyl-CoA = N(6)-biotinyl-L-lysyl-[protein] + malonyl-CoA</text>
        <dbReference type="Rhea" id="RHEA:54728"/>
        <dbReference type="Rhea" id="RHEA-COMP:10505"/>
        <dbReference type="Rhea" id="RHEA-COMP:10506"/>
        <dbReference type="ChEBI" id="CHEBI:57288"/>
        <dbReference type="ChEBI" id="CHEBI:57384"/>
        <dbReference type="ChEBI" id="CHEBI:83144"/>
        <dbReference type="ChEBI" id="CHEBI:83145"/>
        <dbReference type="EC" id="2.1.3.15"/>
    </reaction>
</comment>
<evidence type="ECO:0000256" key="8">
    <source>
        <dbReference type="ARBA" id="ARBA00023098"/>
    </source>
</evidence>
<organism evidence="12">
    <name type="scientific">hydrothermal vent metagenome</name>
    <dbReference type="NCBI Taxonomy" id="652676"/>
    <lineage>
        <taxon>unclassified sequences</taxon>
        <taxon>metagenomes</taxon>
        <taxon>ecological metagenomes</taxon>
    </lineage>
</organism>
<proteinExistence type="inferred from homology"/>
<evidence type="ECO:0000256" key="2">
    <source>
        <dbReference type="ARBA" id="ARBA00011883"/>
    </source>
</evidence>
<dbReference type="GO" id="GO:0005524">
    <property type="term" value="F:ATP binding"/>
    <property type="evidence" value="ECO:0007669"/>
    <property type="project" value="UniProtKB-KW"/>
</dbReference>
<keyword evidence="8" id="KW-0443">Lipid metabolism</keyword>
<dbReference type="Pfam" id="PF03255">
    <property type="entry name" value="ACCA"/>
    <property type="match status" value="1"/>
</dbReference>
<dbReference type="SUPFAM" id="SSF52096">
    <property type="entry name" value="ClpP/crotonase"/>
    <property type="match status" value="1"/>
</dbReference>
<name>A0A1W1DFD2_9ZZZZ</name>
<dbReference type="InterPro" id="IPR011763">
    <property type="entry name" value="COA_CT_C"/>
</dbReference>
<feature type="domain" description="CoA carboxyltransferase C-terminal" evidence="11">
    <location>
        <begin position="30"/>
        <end position="291"/>
    </location>
</feature>
<dbReference type="PANTHER" id="PTHR42853">
    <property type="entry name" value="ACETYL-COENZYME A CARBOXYLASE CARBOXYL TRANSFERASE SUBUNIT ALPHA"/>
    <property type="match status" value="1"/>
</dbReference>
<dbReference type="UniPathway" id="UPA00655">
    <property type="reaction ID" value="UER00711"/>
</dbReference>
<dbReference type="PANTHER" id="PTHR42853:SF3">
    <property type="entry name" value="ACETYL-COENZYME A CARBOXYLASE CARBOXYL TRANSFERASE SUBUNIT ALPHA, CHLOROPLASTIC"/>
    <property type="match status" value="1"/>
</dbReference>
<dbReference type="NCBIfam" id="TIGR00513">
    <property type="entry name" value="accA"/>
    <property type="match status" value="1"/>
</dbReference>
<evidence type="ECO:0000259" key="11">
    <source>
        <dbReference type="PROSITE" id="PS50989"/>
    </source>
</evidence>
<evidence type="ECO:0000256" key="10">
    <source>
        <dbReference type="ARBA" id="ARBA00049152"/>
    </source>
</evidence>
<evidence type="ECO:0000256" key="4">
    <source>
        <dbReference type="ARBA" id="ARBA00022679"/>
    </source>
</evidence>
<dbReference type="HAMAP" id="MF_00823">
    <property type="entry name" value="AcetylCoA_CT_alpha"/>
    <property type="match status" value="1"/>
</dbReference>
<evidence type="ECO:0000256" key="7">
    <source>
        <dbReference type="ARBA" id="ARBA00022840"/>
    </source>
</evidence>
<dbReference type="GO" id="GO:0016743">
    <property type="term" value="F:carboxyl- or carbamoyltransferase activity"/>
    <property type="evidence" value="ECO:0007669"/>
    <property type="project" value="InterPro"/>
</dbReference>
<evidence type="ECO:0000256" key="3">
    <source>
        <dbReference type="ARBA" id="ARBA00022516"/>
    </source>
</evidence>
<dbReference type="GO" id="GO:0006633">
    <property type="term" value="P:fatty acid biosynthetic process"/>
    <property type="evidence" value="ECO:0007669"/>
    <property type="project" value="UniProtKB-KW"/>
</dbReference>
<dbReference type="GO" id="GO:2001295">
    <property type="term" value="P:malonyl-CoA biosynthetic process"/>
    <property type="evidence" value="ECO:0007669"/>
    <property type="project" value="UniProtKB-UniPathway"/>
</dbReference>
<gene>
    <name evidence="12" type="ORF">MNB_SUP05-12-6</name>
</gene>
<dbReference type="InterPro" id="IPR029045">
    <property type="entry name" value="ClpP/crotonase-like_dom_sf"/>
</dbReference>
<dbReference type="EC" id="2.1.3.15" evidence="2"/>
<evidence type="ECO:0000256" key="5">
    <source>
        <dbReference type="ARBA" id="ARBA00022741"/>
    </source>
</evidence>
<dbReference type="PROSITE" id="PS50989">
    <property type="entry name" value="COA_CT_CTER"/>
    <property type="match status" value="1"/>
</dbReference>
<dbReference type="NCBIfam" id="NF004344">
    <property type="entry name" value="PRK05724.1"/>
    <property type="match status" value="1"/>
</dbReference>
<dbReference type="GO" id="GO:0009317">
    <property type="term" value="C:acetyl-CoA carboxylase complex"/>
    <property type="evidence" value="ECO:0007669"/>
    <property type="project" value="InterPro"/>
</dbReference>
<evidence type="ECO:0000256" key="9">
    <source>
        <dbReference type="ARBA" id="ARBA00023160"/>
    </source>
</evidence>
<evidence type="ECO:0000313" key="12">
    <source>
        <dbReference type="EMBL" id="SFV79902.1"/>
    </source>
</evidence>
<evidence type="ECO:0000256" key="6">
    <source>
        <dbReference type="ARBA" id="ARBA00022832"/>
    </source>
</evidence>
<comment type="pathway">
    <text evidence="1">Lipid metabolism; malonyl-CoA biosynthesis; malonyl-CoA from acetyl-CoA: step 1/1.</text>
</comment>
<dbReference type="AlphaFoldDB" id="A0A1W1DFD2"/>
<accession>A0A1W1DFD2</accession>
<keyword evidence="4 12" id="KW-0808">Transferase</keyword>
<keyword evidence="9" id="KW-0275">Fatty acid biosynthesis</keyword>
<keyword evidence="12" id="KW-0436">Ligase</keyword>
<keyword evidence="7" id="KW-0067">ATP-binding</keyword>
<evidence type="ECO:0000256" key="1">
    <source>
        <dbReference type="ARBA" id="ARBA00004956"/>
    </source>
</evidence>
<dbReference type="PRINTS" id="PR01069">
    <property type="entry name" value="ACCCTRFRASEA"/>
</dbReference>
<protein>
    <recommendedName>
        <fullName evidence="2">acetyl-CoA carboxytransferase</fullName>
        <ecNumber evidence="2">2.1.3.15</ecNumber>
    </recommendedName>
</protein>
<keyword evidence="3" id="KW-0444">Lipid biosynthesis</keyword>
<dbReference type="InterPro" id="IPR001095">
    <property type="entry name" value="Acetyl_CoA_COase_a_su"/>
</dbReference>
<keyword evidence="5" id="KW-0547">Nucleotide-binding</keyword>
<dbReference type="EMBL" id="FPHT01000028">
    <property type="protein sequence ID" value="SFV79902.1"/>
    <property type="molecule type" value="Genomic_DNA"/>
</dbReference>
<dbReference type="GO" id="GO:0003989">
    <property type="term" value="F:acetyl-CoA carboxylase activity"/>
    <property type="evidence" value="ECO:0007669"/>
    <property type="project" value="InterPro"/>
</dbReference>
<reference evidence="12" key="1">
    <citation type="submission" date="2016-10" db="EMBL/GenBank/DDBJ databases">
        <authorList>
            <person name="de Groot N.N."/>
        </authorList>
    </citation>
    <scope>NUCLEOTIDE SEQUENCE</scope>
</reference>
<keyword evidence="6" id="KW-0276">Fatty acid metabolism</keyword>
<sequence>MNLDYLDFEQPIADLEGKIQALCNIKDKADIANEMEALKAKSGALTKKIFSSLSDWQISQLARHPQRLYTLDYINDVFDEFTELHGDRAYGDDYAIVGGIAKLDGQSVMFIGQQKGRTTQEKIKYNFGMPRPEGYRKALRLMKLAEKFSMPVITFIDTPGAYPGIGAEERGQSEAIAKNLFEMSTLATPIISVVIGEGGSGGALAIGVADIMMMFEYSIYSVISPEGCASILYKDAAKANVAAESLKLTSKHLKKENLVDVIIAEPLGGIHRDPDEARRLLKNALKQQLEVVGKMTTDQLLQARAEKLLSFGKFKE</sequence>
<dbReference type="Gene3D" id="3.90.226.10">
    <property type="entry name" value="2-enoyl-CoA Hydratase, Chain A, domain 1"/>
    <property type="match status" value="1"/>
</dbReference>
<dbReference type="NCBIfam" id="NF041504">
    <property type="entry name" value="AccA_sub"/>
    <property type="match status" value="1"/>
</dbReference>